<sequence length="192" mass="22133">MHVSDGSETIQVFLLDHEVRHLISRSVDSFFGHDDKDLQYPTILKEIEGKPLTLIGSLNKENLLSGSTIYYASDVIEDIETSPNSSALEKTEQNYILNNRIKEILLKMLVWCLRGSSVVFYRFDPGDRVLTSSRVWLTVKSMLRVCWIGFLLHYWRVGLGLFVHKRTKNGCGLFGLRILWGFRDNWNSHIEG</sequence>
<evidence type="ECO:0000313" key="1">
    <source>
        <dbReference type="EMBL" id="KAK1405759.1"/>
    </source>
</evidence>
<proteinExistence type="predicted"/>
<protein>
    <submittedName>
        <fullName evidence="1">Uncharacterized protein</fullName>
    </submittedName>
</protein>
<keyword evidence="2" id="KW-1185">Reference proteome</keyword>
<reference evidence="1" key="1">
    <citation type="submission" date="2023-02" db="EMBL/GenBank/DDBJ databases">
        <title>Genome of toxic invasive species Heracleum sosnowskyi carries increased number of genes despite the absence of recent whole-genome duplications.</title>
        <authorList>
            <person name="Schelkunov M."/>
            <person name="Shtratnikova V."/>
            <person name="Makarenko M."/>
            <person name="Klepikova A."/>
            <person name="Omelchenko D."/>
            <person name="Novikova G."/>
            <person name="Obukhova E."/>
            <person name="Bogdanov V."/>
            <person name="Penin A."/>
            <person name="Logacheva M."/>
        </authorList>
    </citation>
    <scope>NUCLEOTIDE SEQUENCE</scope>
    <source>
        <strain evidence="1">Hsosn_3</strain>
        <tissue evidence="1">Leaf</tissue>
    </source>
</reference>
<gene>
    <name evidence="1" type="ORF">POM88_005364</name>
</gene>
<dbReference type="Proteomes" id="UP001237642">
    <property type="component" value="Unassembled WGS sequence"/>
</dbReference>
<dbReference type="Gene3D" id="2.40.50.140">
    <property type="entry name" value="Nucleic acid-binding proteins"/>
    <property type="match status" value="1"/>
</dbReference>
<evidence type="ECO:0000313" key="2">
    <source>
        <dbReference type="Proteomes" id="UP001237642"/>
    </source>
</evidence>
<dbReference type="AlphaFoldDB" id="A0AAD8JJZ7"/>
<comment type="caution">
    <text evidence="1">The sequence shown here is derived from an EMBL/GenBank/DDBJ whole genome shotgun (WGS) entry which is preliminary data.</text>
</comment>
<dbReference type="InterPro" id="IPR012340">
    <property type="entry name" value="NA-bd_OB-fold"/>
</dbReference>
<dbReference type="EMBL" id="JAUIZM010000001">
    <property type="protein sequence ID" value="KAK1405759.1"/>
    <property type="molecule type" value="Genomic_DNA"/>
</dbReference>
<name>A0AAD8JJZ7_9APIA</name>
<reference evidence="1" key="2">
    <citation type="submission" date="2023-05" db="EMBL/GenBank/DDBJ databases">
        <authorList>
            <person name="Schelkunov M.I."/>
        </authorList>
    </citation>
    <scope>NUCLEOTIDE SEQUENCE</scope>
    <source>
        <strain evidence="1">Hsosn_3</strain>
        <tissue evidence="1">Leaf</tissue>
    </source>
</reference>
<organism evidence="1 2">
    <name type="scientific">Heracleum sosnowskyi</name>
    <dbReference type="NCBI Taxonomy" id="360622"/>
    <lineage>
        <taxon>Eukaryota</taxon>
        <taxon>Viridiplantae</taxon>
        <taxon>Streptophyta</taxon>
        <taxon>Embryophyta</taxon>
        <taxon>Tracheophyta</taxon>
        <taxon>Spermatophyta</taxon>
        <taxon>Magnoliopsida</taxon>
        <taxon>eudicotyledons</taxon>
        <taxon>Gunneridae</taxon>
        <taxon>Pentapetalae</taxon>
        <taxon>asterids</taxon>
        <taxon>campanulids</taxon>
        <taxon>Apiales</taxon>
        <taxon>Apiaceae</taxon>
        <taxon>Apioideae</taxon>
        <taxon>apioid superclade</taxon>
        <taxon>Tordylieae</taxon>
        <taxon>Tordyliinae</taxon>
        <taxon>Heracleum</taxon>
    </lineage>
</organism>
<accession>A0AAD8JJZ7</accession>